<feature type="domain" description="Methyltransferase regulatory" evidence="1">
    <location>
        <begin position="219"/>
        <end position="301"/>
    </location>
</feature>
<sequence>MSEAWNDGYFTDEGYTYSYSREINPVFQRYCLLLRGFATLESASAYHCELGFGQGVSINIHAAANPGCYVGNDFHPAQAAHANTLAVASGSNARLYDDSFEQLLARDDLPQFDSISLHGIWTWVSRDNQKLIVEFARRYLKPGGLLYVSYNCFPGWSPSAPLRQLFRLHDRFASNASMLPAERIDAALQFSEALLAANPLYAEAAPNVVAKLQGVKGQNRQYVAHEYFNRDWNCMYFTDVVDALSAAKLDYATTAVPLDSVDPLNLTGEGMDFLEGIEQPVMREQARDYFVNQHFRRDLYQRGAIRLSAAEQREGMLNTRFVLLQAAETVPGSVKGPAGEATLQSEIYGPVLEALAAKAYAPKTLRQLLGAVPSMAYGDLEQAVTVLVGMGVAAPCQSEAAEKLVQANCSALNLHLCKRSLFNNPISTLASPVTGGGVSISRFGQLFLISIMQGKKHPAEWAQFAWGIISSQGEGIVKDGRALTTAEENTAELLAQAEAFGDKSLVILKALKIV</sequence>
<evidence type="ECO:0000259" key="2">
    <source>
        <dbReference type="Pfam" id="PF13649"/>
    </source>
</evidence>
<dbReference type="STRING" id="50340.PF66_06298"/>
<proteinExistence type="predicted"/>
<keyword evidence="4" id="KW-1185">Reference proteome</keyword>
<accession>A0A0M9GBZ6</accession>
<dbReference type="Proteomes" id="UP000037931">
    <property type="component" value="Unassembled WGS sequence"/>
</dbReference>
<dbReference type="RefSeq" id="WP_054058782.1">
    <property type="nucleotide sequence ID" value="NZ_JSYZ01000043.1"/>
</dbReference>
<evidence type="ECO:0000259" key="1">
    <source>
        <dbReference type="Pfam" id="PF10119"/>
    </source>
</evidence>
<dbReference type="Pfam" id="PF13649">
    <property type="entry name" value="Methyltransf_25"/>
    <property type="match status" value="1"/>
</dbReference>
<dbReference type="AlphaFoldDB" id="A0A0M9GBZ6"/>
<dbReference type="Pfam" id="PF10119">
    <property type="entry name" value="MethyTransf_Reg"/>
    <property type="match status" value="1"/>
</dbReference>
<evidence type="ECO:0000313" key="4">
    <source>
        <dbReference type="Proteomes" id="UP000037931"/>
    </source>
</evidence>
<evidence type="ECO:0000313" key="3">
    <source>
        <dbReference type="EMBL" id="KPA87215.1"/>
    </source>
</evidence>
<reference evidence="3 4" key="1">
    <citation type="journal article" date="2015" name="PLoS ONE">
        <title>Rice-Infecting Pseudomonas Genomes Are Highly Accessorized and Harbor Multiple Putative Virulence Mechanisms to Cause Sheath Brown Rot.</title>
        <authorList>
            <person name="Quibod I.L."/>
            <person name="Grande G."/>
            <person name="Oreiro E.G."/>
            <person name="Borja F.N."/>
            <person name="Dossa G.S."/>
            <person name="Mauleon R."/>
            <person name="Cruz C.V."/>
            <person name="Oliva R."/>
        </authorList>
    </citation>
    <scope>NUCLEOTIDE SEQUENCE [LARGE SCALE GENOMIC DNA]</scope>
    <source>
        <strain evidence="3 4">IRRI 6609</strain>
    </source>
</reference>
<gene>
    <name evidence="3" type="ORF">PF66_06298</name>
</gene>
<comment type="caution">
    <text evidence="3">The sequence shown here is derived from an EMBL/GenBank/DDBJ whole genome shotgun (WGS) entry which is preliminary data.</text>
</comment>
<organism evidence="3 4">
    <name type="scientific">Pseudomonas asplenii</name>
    <dbReference type="NCBI Taxonomy" id="53407"/>
    <lineage>
        <taxon>Bacteria</taxon>
        <taxon>Pseudomonadati</taxon>
        <taxon>Pseudomonadota</taxon>
        <taxon>Gammaproteobacteria</taxon>
        <taxon>Pseudomonadales</taxon>
        <taxon>Pseudomonadaceae</taxon>
        <taxon>Pseudomonas</taxon>
    </lineage>
</organism>
<dbReference type="EMBL" id="JSYZ01000043">
    <property type="protein sequence ID" value="KPA87215.1"/>
    <property type="molecule type" value="Genomic_DNA"/>
</dbReference>
<dbReference type="GO" id="GO:0008168">
    <property type="term" value="F:methyltransferase activity"/>
    <property type="evidence" value="ECO:0007669"/>
    <property type="project" value="UniProtKB-KW"/>
</dbReference>
<dbReference type="InterPro" id="IPR029063">
    <property type="entry name" value="SAM-dependent_MTases_sf"/>
</dbReference>
<dbReference type="InterPro" id="IPR041698">
    <property type="entry name" value="Methyltransf_25"/>
</dbReference>
<feature type="domain" description="Methyltransferase" evidence="2">
    <location>
        <begin position="49"/>
        <end position="144"/>
    </location>
</feature>
<dbReference type="CDD" id="cd02440">
    <property type="entry name" value="AdoMet_MTases"/>
    <property type="match status" value="1"/>
</dbReference>
<dbReference type="SUPFAM" id="SSF53335">
    <property type="entry name" value="S-adenosyl-L-methionine-dependent methyltransferases"/>
    <property type="match status" value="1"/>
</dbReference>
<protein>
    <submittedName>
        <fullName evidence="3">Methyltransferase family protein</fullName>
    </submittedName>
</protein>
<dbReference type="PATRIC" id="fig|50340.43.peg.4923"/>
<keyword evidence="3" id="KW-0808">Transferase</keyword>
<dbReference type="InterPro" id="IPR018773">
    <property type="entry name" value="MeTrfase_reg_dom_prd"/>
</dbReference>
<dbReference type="GO" id="GO:0032259">
    <property type="term" value="P:methylation"/>
    <property type="evidence" value="ECO:0007669"/>
    <property type="project" value="UniProtKB-KW"/>
</dbReference>
<keyword evidence="3" id="KW-0489">Methyltransferase</keyword>
<name>A0A0M9GBZ6_9PSED</name>
<dbReference type="OrthoDB" id="323463at2"/>
<dbReference type="Gene3D" id="3.40.50.150">
    <property type="entry name" value="Vaccinia Virus protein VP39"/>
    <property type="match status" value="1"/>
</dbReference>